<reference evidence="1 2" key="1">
    <citation type="journal article" date="2009" name="Nat. Genet.">
        <title>The genome of the cucumber, Cucumis sativus L.</title>
        <authorList>
            <person name="Huang S."/>
            <person name="Li R."/>
            <person name="Zhang Z."/>
            <person name="Li L."/>
            <person name="Gu X."/>
            <person name="Fan W."/>
            <person name="Lucas W.J."/>
            <person name="Wang X."/>
            <person name="Xie B."/>
            <person name="Ni P."/>
            <person name="Ren Y."/>
            <person name="Zhu H."/>
            <person name="Li J."/>
            <person name="Lin K."/>
            <person name="Jin W."/>
            <person name="Fei Z."/>
            <person name="Li G."/>
            <person name="Staub J."/>
            <person name="Kilian A."/>
            <person name="van der Vossen E.A."/>
            <person name="Wu Y."/>
            <person name="Guo J."/>
            <person name="He J."/>
            <person name="Jia Z."/>
            <person name="Ren Y."/>
            <person name="Tian G."/>
            <person name="Lu Y."/>
            <person name="Ruan J."/>
            <person name="Qian W."/>
            <person name="Wang M."/>
            <person name="Huang Q."/>
            <person name="Li B."/>
            <person name="Xuan Z."/>
            <person name="Cao J."/>
            <person name="Asan"/>
            <person name="Wu Z."/>
            <person name="Zhang J."/>
            <person name="Cai Q."/>
            <person name="Bai Y."/>
            <person name="Zhao B."/>
            <person name="Han Y."/>
            <person name="Li Y."/>
            <person name="Li X."/>
            <person name="Wang S."/>
            <person name="Shi Q."/>
            <person name="Liu S."/>
            <person name="Cho W.K."/>
            <person name="Kim J.Y."/>
            <person name="Xu Y."/>
            <person name="Heller-Uszynska K."/>
            <person name="Miao H."/>
            <person name="Cheng Z."/>
            <person name="Zhang S."/>
            <person name="Wu J."/>
            <person name="Yang Y."/>
            <person name="Kang H."/>
            <person name="Li M."/>
            <person name="Liang H."/>
            <person name="Ren X."/>
            <person name="Shi Z."/>
            <person name="Wen M."/>
            <person name="Jian M."/>
            <person name="Yang H."/>
            <person name="Zhang G."/>
            <person name="Yang Z."/>
            <person name="Chen R."/>
            <person name="Liu S."/>
            <person name="Li J."/>
            <person name="Ma L."/>
            <person name="Liu H."/>
            <person name="Zhou Y."/>
            <person name="Zhao J."/>
            <person name="Fang X."/>
            <person name="Li G."/>
            <person name="Fang L."/>
            <person name="Li Y."/>
            <person name="Liu D."/>
            <person name="Zheng H."/>
            <person name="Zhang Y."/>
            <person name="Qin N."/>
            <person name="Li Z."/>
            <person name="Yang G."/>
            <person name="Yang S."/>
            <person name="Bolund L."/>
            <person name="Kristiansen K."/>
            <person name="Zheng H."/>
            <person name="Li S."/>
            <person name="Zhang X."/>
            <person name="Yang H."/>
            <person name="Wang J."/>
            <person name="Sun R."/>
            <person name="Zhang B."/>
            <person name="Jiang S."/>
            <person name="Wang J."/>
            <person name="Du Y."/>
            <person name="Li S."/>
        </authorList>
    </citation>
    <scope>NUCLEOTIDE SEQUENCE [LARGE SCALE GENOMIC DNA]</scope>
    <source>
        <strain evidence="2">cv. 9930</strain>
    </source>
</reference>
<evidence type="ECO:0000313" key="1">
    <source>
        <dbReference type="EMBL" id="KGN60747.1"/>
    </source>
</evidence>
<sequence>MTFIISFIEIKRITKCIVMEISGSRVTTSMATESGNETRKSIFNIMTLTRSGLILCRRTSHERSRRRFTVGRNRHHPPVVMMMVVMKMMMAIPVLTKATR</sequence>
<accession>A0A0A0LJ43</accession>
<proteinExistence type="predicted"/>
<organism evidence="1 2">
    <name type="scientific">Cucumis sativus</name>
    <name type="common">Cucumber</name>
    <dbReference type="NCBI Taxonomy" id="3659"/>
    <lineage>
        <taxon>Eukaryota</taxon>
        <taxon>Viridiplantae</taxon>
        <taxon>Streptophyta</taxon>
        <taxon>Embryophyta</taxon>
        <taxon>Tracheophyta</taxon>
        <taxon>Spermatophyta</taxon>
        <taxon>Magnoliopsida</taxon>
        <taxon>eudicotyledons</taxon>
        <taxon>Gunneridae</taxon>
        <taxon>Pentapetalae</taxon>
        <taxon>rosids</taxon>
        <taxon>fabids</taxon>
        <taxon>Cucurbitales</taxon>
        <taxon>Cucurbitaceae</taxon>
        <taxon>Benincaseae</taxon>
        <taxon>Cucumis</taxon>
    </lineage>
</organism>
<dbReference type="Proteomes" id="UP000029981">
    <property type="component" value="Chromosome 2"/>
</dbReference>
<dbReference type="AlphaFoldDB" id="A0A0A0LJ43"/>
<dbReference type="EMBL" id="CM002923">
    <property type="protein sequence ID" value="KGN60747.1"/>
    <property type="molecule type" value="Genomic_DNA"/>
</dbReference>
<dbReference type="Gramene" id="KGN60747">
    <property type="protein sequence ID" value="KGN60747"/>
    <property type="gene ID" value="Csa_2G009355"/>
</dbReference>
<reference evidence="1 2" key="4">
    <citation type="journal article" date="2011" name="BMC Genomics">
        <title>RNA-Seq improves annotation of protein-coding genes in the cucumber genome.</title>
        <authorList>
            <person name="Li Z."/>
            <person name="Zhang Z."/>
            <person name="Yan P."/>
            <person name="Huang S."/>
            <person name="Fei Z."/>
            <person name="Lin K."/>
        </authorList>
    </citation>
    <scope>NUCLEOTIDE SEQUENCE [LARGE SCALE GENOMIC DNA]</scope>
    <source>
        <strain evidence="2">cv. 9930</strain>
    </source>
</reference>
<reference evidence="1 2" key="3">
    <citation type="journal article" date="2010" name="BMC Genomics">
        <title>Transcriptome sequencing and comparative analysis of cucumber flowers with different sex types.</title>
        <authorList>
            <person name="Guo S."/>
            <person name="Zheng Y."/>
            <person name="Joung J.G."/>
            <person name="Liu S."/>
            <person name="Zhang Z."/>
            <person name="Crasta O.R."/>
            <person name="Sobral B.W."/>
            <person name="Xu Y."/>
            <person name="Huang S."/>
            <person name="Fei Z."/>
        </authorList>
    </citation>
    <scope>NUCLEOTIDE SEQUENCE [LARGE SCALE GENOMIC DNA]</scope>
    <source>
        <strain evidence="2">cv. 9930</strain>
    </source>
</reference>
<name>A0A0A0LJ43_CUCSA</name>
<reference evidence="1 2" key="2">
    <citation type="journal article" date="2009" name="PLoS ONE">
        <title>An integrated genetic and cytogenetic map of the cucumber genome.</title>
        <authorList>
            <person name="Ren Y."/>
            <person name="Zhang Z."/>
            <person name="Liu J."/>
            <person name="Staub J.E."/>
            <person name="Han Y."/>
            <person name="Cheng Z."/>
            <person name="Li X."/>
            <person name="Lu J."/>
            <person name="Miao H."/>
            <person name="Kang H."/>
            <person name="Xie B."/>
            <person name="Gu X."/>
            <person name="Wang X."/>
            <person name="Du Y."/>
            <person name="Jin W."/>
            <person name="Huang S."/>
        </authorList>
    </citation>
    <scope>NUCLEOTIDE SEQUENCE [LARGE SCALE GENOMIC DNA]</scope>
    <source>
        <strain evidence="2">cv. 9930</strain>
    </source>
</reference>
<keyword evidence="2" id="KW-1185">Reference proteome</keyword>
<gene>
    <name evidence="1" type="ORF">Csa_2G009355</name>
</gene>
<evidence type="ECO:0000313" key="2">
    <source>
        <dbReference type="Proteomes" id="UP000029981"/>
    </source>
</evidence>
<protein>
    <submittedName>
        <fullName evidence="1">Uncharacterized protein</fullName>
    </submittedName>
</protein>